<name>A0A5A7QNL1_STRAF</name>
<evidence type="ECO:0000313" key="1">
    <source>
        <dbReference type="EMBL" id="GER46760.1"/>
    </source>
</evidence>
<protein>
    <submittedName>
        <fullName evidence="1">ABC-2 type transporter family protein</fullName>
    </submittedName>
</protein>
<dbReference type="AlphaFoldDB" id="A0A5A7QNL1"/>
<dbReference type="EMBL" id="BKCP01007626">
    <property type="protein sequence ID" value="GER46760.1"/>
    <property type="molecule type" value="Genomic_DNA"/>
</dbReference>
<organism evidence="1 2">
    <name type="scientific">Striga asiatica</name>
    <name type="common">Asiatic witchweed</name>
    <name type="synonym">Buchnera asiatica</name>
    <dbReference type="NCBI Taxonomy" id="4170"/>
    <lineage>
        <taxon>Eukaryota</taxon>
        <taxon>Viridiplantae</taxon>
        <taxon>Streptophyta</taxon>
        <taxon>Embryophyta</taxon>
        <taxon>Tracheophyta</taxon>
        <taxon>Spermatophyta</taxon>
        <taxon>Magnoliopsida</taxon>
        <taxon>eudicotyledons</taxon>
        <taxon>Gunneridae</taxon>
        <taxon>Pentapetalae</taxon>
        <taxon>asterids</taxon>
        <taxon>lamiids</taxon>
        <taxon>Lamiales</taxon>
        <taxon>Orobanchaceae</taxon>
        <taxon>Buchnereae</taxon>
        <taxon>Striga</taxon>
    </lineage>
</organism>
<sequence length="115" mass="12580">MAICIKDSSHQARSIFASPTVKENLTYDTNPQDCTKSIAIPCAGVTRVAYVPDCGEVRGRQLRWRAASGRLIEQRRMCGGDAARGDRGFRGEEVSGGPKLVQRIGFDEIHFPLSA</sequence>
<dbReference type="Proteomes" id="UP000325081">
    <property type="component" value="Unassembled WGS sequence"/>
</dbReference>
<proteinExistence type="predicted"/>
<keyword evidence="2" id="KW-1185">Reference proteome</keyword>
<accession>A0A5A7QNL1</accession>
<dbReference type="OrthoDB" id="434619at2759"/>
<gene>
    <name evidence="1" type="ORF">STAS_23817</name>
</gene>
<reference evidence="2" key="1">
    <citation type="journal article" date="2019" name="Curr. Biol.">
        <title>Genome Sequence of Striga asiatica Provides Insight into the Evolution of Plant Parasitism.</title>
        <authorList>
            <person name="Yoshida S."/>
            <person name="Kim S."/>
            <person name="Wafula E.K."/>
            <person name="Tanskanen J."/>
            <person name="Kim Y.M."/>
            <person name="Honaas L."/>
            <person name="Yang Z."/>
            <person name="Spallek T."/>
            <person name="Conn C.E."/>
            <person name="Ichihashi Y."/>
            <person name="Cheong K."/>
            <person name="Cui S."/>
            <person name="Der J.P."/>
            <person name="Gundlach H."/>
            <person name="Jiao Y."/>
            <person name="Hori C."/>
            <person name="Ishida J.K."/>
            <person name="Kasahara H."/>
            <person name="Kiba T."/>
            <person name="Kim M.S."/>
            <person name="Koo N."/>
            <person name="Laohavisit A."/>
            <person name="Lee Y.H."/>
            <person name="Lumba S."/>
            <person name="McCourt P."/>
            <person name="Mortimer J.C."/>
            <person name="Mutuku J.M."/>
            <person name="Nomura T."/>
            <person name="Sasaki-Sekimoto Y."/>
            <person name="Seto Y."/>
            <person name="Wang Y."/>
            <person name="Wakatake T."/>
            <person name="Sakakibara H."/>
            <person name="Demura T."/>
            <person name="Yamaguchi S."/>
            <person name="Yoneyama K."/>
            <person name="Manabe R.I."/>
            <person name="Nelson D.C."/>
            <person name="Schulman A.H."/>
            <person name="Timko M.P."/>
            <person name="dePamphilis C.W."/>
            <person name="Choi D."/>
            <person name="Shirasu K."/>
        </authorList>
    </citation>
    <scope>NUCLEOTIDE SEQUENCE [LARGE SCALE GENOMIC DNA]</scope>
    <source>
        <strain evidence="2">cv. UVA1</strain>
    </source>
</reference>
<evidence type="ECO:0000313" key="2">
    <source>
        <dbReference type="Proteomes" id="UP000325081"/>
    </source>
</evidence>
<comment type="caution">
    <text evidence="1">The sequence shown here is derived from an EMBL/GenBank/DDBJ whole genome shotgun (WGS) entry which is preliminary data.</text>
</comment>